<name>A0AAP0IDK3_9MAGN</name>
<accession>A0AAP0IDK3</accession>
<keyword evidence="2" id="KW-1185">Reference proteome</keyword>
<comment type="caution">
    <text evidence="1">The sequence shown here is derived from an EMBL/GenBank/DDBJ whole genome shotgun (WGS) entry which is preliminary data.</text>
</comment>
<evidence type="ECO:0000313" key="2">
    <source>
        <dbReference type="Proteomes" id="UP001420932"/>
    </source>
</evidence>
<dbReference type="AlphaFoldDB" id="A0AAP0IDK3"/>
<gene>
    <name evidence="1" type="ORF">Syun_020316</name>
</gene>
<sequence>MVQRPLSRLCFELMRCNSRFGWDPVTKKFTVSDEVWDEYFKDNCRKCNCLGRYSIGLGDDDDARTFEAEETSSDVLEDLTYDYDAEAFVQINEHQQKNLNQPPTVGIFNAPPTIEPINLEVSRRV</sequence>
<proteinExistence type="predicted"/>
<dbReference type="Proteomes" id="UP001420932">
    <property type="component" value="Unassembled WGS sequence"/>
</dbReference>
<dbReference type="EMBL" id="JBBNAF010000009">
    <property type="protein sequence ID" value="KAK9113519.1"/>
    <property type="molecule type" value="Genomic_DNA"/>
</dbReference>
<dbReference type="PANTHER" id="PTHR47864">
    <property type="entry name" value="TRANSMEMBRANE PROTEIN"/>
    <property type="match status" value="1"/>
</dbReference>
<evidence type="ECO:0000313" key="1">
    <source>
        <dbReference type="EMBL" id="KAK9113519.1"/>
    </source>
</evidence>
<organism evidence="1 2">
    <name type="scientific">Stephania yunnanensis</name>
    <dbReference type="NCBI Taxonomy" id="152371"/>
    <lineage>
        <taxon>Eukaryota</taxon>
        <taxon>Viridiplantae</taxon>
        <taxon>Streptophyta</taxon>
        <taxon>Embryophyta</taxon>
        <taxon>Tracheophyta</taxon>
        <taxon>Spermatophyta</taxon>
        <taxon>Magnoliopsida</taxon>
        <taxon>Ranunculales</taxon>
        <taxon>Menispermaceae</taxon>
        <taxon>Menispermoideae</taxon>
        <taxon>Cissampelideae</taxon>
        <taxon>Stephania</taxon>
    </lineage>
</organism>
<dbReference type="InterPro" id="IPR055314">
    <property type="entry name" value="At2g29880-like"/>
</dbReference>
<reference evidence="1 2" key="1">
    <citation type="submission" date="2024-01" db="EMBL/GenBank/DDBJ databases">
        <title>Genome assemblies of Stephania.</title>
        <authorList>
            <person name="Yang L."/>
        </authorList>
    </citation>
    <scope>NUCLEOTIDE SEQUENCE [LARGE SCALE GENOMIC DNA]</scope>
    <source>
        <strain evidence="1">YNDBR</strain>
        <tissue evidence="1">Leaf</tissue>
    </source>
</reference>
<dbReference type="PANTHER" id="PTHR47864:SF2">
    <property type="entry name" value="MYB_SANT-LIKE DNA-BINDING DOMAIN PROTEIN"/>
    <property type="match status" value="1"/>
</dbReference>
<evidence type="ECO:0008006" key="3">
    <source>
        <dbReference type="Google" id="ProtNLM"/>
    </source>
</evidence>
<protein>
    <recommendedName>
        <fullName evidence="3">Myb/SANT-like domain-containing protein</fullName>
    </recommendedName>
</protein>